<sequence>MSGEAVREAHLAKFEPRSYFEITKEYRLYMFHQEELHCIFFSDLLQGCTTLLEVGCGPTAAFVLSAAACFPDIVLSDLVDGNRLEVNKWLRNSADAIDWSFRAELIATLEGHIDTRKGALEIMERARRAIKKVVPCDVLDPAVLPEEHRDTFDVVLSCNCLEAATADLQYYPRALYNVGHLVTRGGLLVQAGIGGMTSYIVGRDTIPITCLDESSIMEALADAGFRVETFRKKMYDGPDREARAKRFGFVLAATRL</sequence>
<accession>A0AC60QPK9</accession>
<evidence type="ECO:0000313" key="1">
    <source>
        <dbReference type="EMBL" id="KAG0438384.1"/>
    </source>
</evidence>
<evidence type="ECO:0000313" key="2">
    <source>
        <dbReference type="Proteomes" id="UP000805193"/>
    </source>
</evidence>
<dbReference type="EMBL" id="JABSTQ010005872">
    <property type="protein sequence ID" value="KAG0438384.1"/>
    <property type="molecule type" value="Genomic_DNA"/>
</dbReference>
<keyword evidence="2" id="KW-1185">Reference proteome</keyword>
<comment type="caution">
    <text evidence="1">The sequence shown here is derived from an EMBL/GenBank/DDBJ whole genome shotgun (WGS) entry which is preliminary data.</text>
</comment>
<gene>
    <name evidence="1" type="ORF">HPB47_017035</name>
</gene>
<organism evidence="1 2">
    <name type="scientific">Ixodes persulcatus</name>
    <name type="common">Taiga tick</name>
    <dbReference type="NCBI Taxonomy" id="34615"/>
    <lineage>
        <taxon>Eukaryota</taxon>
        <taxon>Metazoa</taxon>
        <taxon>Ecdysozoa</taxon>
        <taxon>Arthropoda</taxon>
        <taxon>Chelicerata</taxon>
        <taxon>Arachnida</taxon>
        <taxon>Acari</taxon>
        <taxon>Parasitiformes</taxon>
        <taxon>Ixodida</taxon>
        <taxon>Ixodoidea</taxon>
        <taxon>Ixodidae</taxon>
        <taxon>Ixodinae</taxon>
        <taxon>Ixodes</taxon>
    </lineage>
</organism>
<dbReference type="Proteomes" id="UP000805193">
    <property type="component" value="Unassembled WGS sequence"/>
</dbReference>
<reference evidence="1 2" key="1">
    <citation type="journal article" date="2020" name="Cell">
        <title>Large-Scale Comparative Analyses of Tick Genomes Elucidate Their Genetic Diversity and Vector Capacities.</title>
        <authorList>
            <consortium name="Tick Genome and Microbiome Consortium (TIGMIC)"/>
            <person name="Jia N."/>
            <person name="Wang J."/>
            <person name="Shi W."/>
            <person name="Du L."/>
            <person name="Sun Y."/>
            <person name="Zhan W."/>
            <person name="Jiang J.F."/>
            <person name="Wang Q."/>
            <person name="Zhang B."/>
            <person name="Ji P."/>
            <person name="Bell-Sakyi L."/>
            <person name="Cui X.M."/>
            <person name="Yuan T.T."/>
            <person name="Jiang B.G."/>
            <person name="Yang W.F."/>
            <person name="Lam T.T."/>
            <person name="Chang Q.C."/>
            <person name="Ding S.J."/>
            <person name="Wang X.J."/>
            <person name="Zhu J.G."/>
            <person name="Ruan X.D."/>
            <person name="Zhao L."/>
            <person name="Wei J.T."/>
            <person name="Ye R.Z."/>
            <person name="Que T.C."/>
            <person name="Du C.H."/>
            <person name="Zhou Y.H."/>
            <person name="Cheng J.X."/>
            <person name="Dai P.F."/>
            <person name="Guo W.B."/>
            <person name="Han X.H."/>
            <person name="Huang E.J."/>
            <person name="Li L.F."/>
            <person name="Wei W."/>
            <person name="Gao Y.C."/>
            <person name="Liu J.Z."/>
            <person name="Shao H.Z."/>
            <person name="Wang X."/>
            <person name="Wang C.C."/>
            <person name="Yang T.C."/>
            <person name="Huo Q.B."/>
            <person name="Li W."/>
            <person name="Chen H.Y."/>
            <person name="Chen S.E."/>
            <person name="Zhou L.G."/>
            <person name="Ni X.B."/>
            <person name="Tian J.H."/>
            <person name="Sheng Y."/>
            <person name="Liu T."/>
            <person name="Pan Y.S."/>
            <person name="Xia L.Y."/>
            <person name="Li J."/>
            <person name="Zhao F."/>
            <person name="Cao W.C."/>
        </authorList>
    </citation>
    <scope>NUCLEOTIDE SEQUENCE [LARGE SCALE GENOMIC DNA]</scope>
    <source>
        <strain evidence="1">Iper-2018</strain>
    </source>
</reference>
<protein>
    <submittedName>
        <fullName evidence="1">Uncharacterized protein</fullName>
    </submittedName>
</protein>
<name>A0AC60QPK9_IXOPE</name>
<proteinExistence type="predicted"/>